<keyword evidence="1" id="KW-0614">Plasmid</keyword>
<reference evidence="1 2" key="1">
    <citation type="submission" date="2018-07" db="EMBL/GenBank/DDBJ databases">
        <title>Genome sequence of Erythrobacter strain YH-07, an antagonistic bacterium isolated from Yellow Sea.</title>
        <authorList>
            <person name="Tang T."/>
            <person name="Liu Q."/>
            <person name="Sun X."/>
        </authorList>
    </citation>
    <scope>NUCLEOTIDE SEQUENCE [LARGE SCALE GENOMIC DNA]</scope>
    <source>
        <strain evidence="1 2">YH-07</strain>
        <plasmid evidence="1 2">unnamed</plasmid>
    </source>
</reference>
<gene>
    <name evidence="1" type="ORF">DVR09_16630</name>
</gene>
<name>A0A345YJH6_9SPHN</name>
<organism evidence="1 2">
    <name type="scientific">Erythrobacter aureus</name>
    <dbReference type="NCBI Taxonomy" id="2182384"/>
    <lineage>
        <taxon>Bacteria</taxon>
        <taxon>Pseudomonadati</taxon>
        <taxon>Pseudomonadota</taxon>
        <taxon>Alphaproteobacteria</taxon>
        <taxon>Sphingomonadales</taxon>
        <taxon>Erythrobacteraceae</taxon>
        <taxon>Erythrobacter/Porphyrobacter group</taxon>
        <taxon>Erythrobacter</taxon>
    </lineage>
</organism>
<dbReference type="RefSeq" id="WP_115418391.1">
    <property type="nucleotide sequence ID" value="NZ_CP031358.1"/>
</dbReference>
<dbReference type="OrthoDB" id="8232783at2"/>
<protein>
    <submittedName>
        <fullName evidence="1">Uncharacterized protein</fullName>
    </submittedName>
</protein>
<dbReference type="AlphaFoldDB" id="A0A345YJH6"/>
<evidence type="ECO:0000313" key="1">
    <source>
        <dbReference type="EMBL" id="AXK44078.1"/>
    </source>
</evidence>
<dbReference type="EMBL" id="CP031358">
    <property type="protein sequence ID" value="AXK44078.1"/>
    <property type="molecule type" value="Genomic_DNA"/>
</dbReference>
<accession>A0A345YJH6</accession>
<sequence>MILDKVDFTKVRQIVGTHEIPHLSGTVGIRLLRTNDETPENLRAAGAKFMGDDGWFITRDAPADLIYLESHLPRFAQQFLVPNVVDLIPSTSWFASLANLLTPAAWGVLRDECIAAAGGCEDCGTEKNLECHEIWAYDEDKGVQTLESLRSVCGYCHEGYHLGLANVRNRYCTAFNRLCTINRIEDHERSDYDALIFEKYLRRSDTEWVLNLGLLEGKELRVRGKYTEIAPGLIAGESGHGEIQVGITGVTVRATMADGEKVLIG</sequence>
<geneLocation type="plasmid" evidence="1 2">
    <name>unnamed</name>
</geneLocation>
<dbReference type="Proteomes" id="UP000254508">
    <property type="component" value="Plasmid unnamed"/>
</dbReference>
<keyword evidence="2" id="KW-1185">Reference proteome</keyword>
<proteinExistence type="predicted"/>
<dbReference type="KEGG" id="err:DVR09_16630"/>
<evidence type="ECO:0000313" key="2">
    <source>
        <dbReference type="Proteomes" id="UP000254508"/>
    </source>
</evidence>